<dbReference type="Gene3D" id="1.20.1280.50">
    <property type="match status" value="1"/>
</dbReference>
<dbReference type="InterPro" id="IPR036047">
    <property type="entry name" value="F-box-like_dom_sf"/>
</dbReference>
<feature type="domain" description="F-box" evidence="2">
    <location>
        <begin position="35"/>
        <end position="83"/>
    </location>
</feature>
<reference evidence="3" key="1">
    <citation type="journal article" date="2021" name="Nat. Commun.">
        <title>Genetic determinants of endophytism in the Arabidopsis root mycobiome.</title>
        <authorList>
            <person name="Mesny F."/>
            <person name="Miyauchi S."/>
            <person name="Thiergart T."/>
            <person name="Pickel B."/>
            <person name="Atanasova L."/>
            <person name="Karlsson M."/>
            <person name="Huettel B."/>
            <person name="Barry K.W."/>
            <person name="Haridas S."/>
            <person name="Chen C."/>
            <person name="Bauer D."/>
            <person name="Andreopoulos W."/>
            <person name="Pangilinan J."/>
            <person name="LaButti K."/>
            <person name="Riley R."/>
            <person name="Lipzen A."/>
            <person name="Clum A."/>
            <person name="Drula E."/>
            <person name="Henrissat B."/>
            <person name="Kohler A."/>
            <person name="Grigoriev I.V."/>
            <person name="Martin F.M."/>
            <person name="Hacquard S."/>
        </authorList>
    </citation>
    <scope>NUCLEOTIDE SEQUENCE</scope>
    <source>
        <strain evidence="3">MPI-CAGE-AT-0016</strain>
    </source>
</reference>
<dbReference type="OrthoDB" id="3219396at2759"/>
<organism evidence="3 4">
    <name type="scientific">Plectosphaerella cucumerina</name>
    <dbReference type="NCBI Taxonomy" id="40658"/>
    <lineage>
        <taxon>Eukaryota</taxon>
        <taxon>Fungi</taxon>
        <taxon>Dikarya</taxon>
        <taxon>Ascomycota</taxon>
        <taxon>Pezizomycotina</taxon>
        <taxon>Sordariomycetes</taxon>
        <taxon>Hypocreomycetidae</taxon>
        <taxon>Glomerellales</taxon>
        <taxon>Plectosphaerellaceae</taxon>
        <taxon>Plectosphaerella</taxon>
    </lineage>
</organism>
<dbReference type="AlphaFoldDB" id="A0A8K0T3J2"/>
<dbReference type="SUPFAM" id="SSF81383">
    <property type="entry name" value="F-box domain"/>
    <property type="match status" value="1"/>
</dbReference>
<dbReference type="SMART" id="SM00256">
    <property type="entry name" value="FBOX"/>
    <property type="match status" value="1"/>
</dbReference>
<proteinExistence type="predicted"/>
<evidence type="ECO:0000256" key="1">
    <source>
        <dbReference type="ARBA" id="ARBA00022737"/>
    </source>
</evidence>
<evidence type="ECO:0000313" key="4">
    <source>
        <dbReference type="Proteomes" id="UP000813385"/>
    </source>
</evidence>
<name>A0A8K0T3J2_9PEZI</name>
<dbReference type="Pfam" id="PF02755">
    <property type="entry name" value="RPEL"/>
    <property type="match status" value="1"/>
</dbReference>
<comment type="caution">
    <text evidence="3">The sequence shown here is derived from an EMBL/GenBank/DDBJ whole genome shotgun (WGS) entry which is preliminary data.</text>
</comment>
<gene>
    <name evidence="3" type="ORF">B0T11DRAFT_139749</name>
</gene>
<sequence>MTVGHVDMMEPLRSVTASARASELTHTTKDRPYNVVRLQTMPSEVLFVILSYLDVDDLISASRTNHRLRHLSLDPILHVYRLRHIRAVLPPLIQSRSSVDELIARSIFITHTSVVSRRLGRSLVSIRLARRLAARPSPQELVNRAVLLPECIPGKSKFNVAPALVAKRRAVEKEQVKDGLRHWIDGVWKGKVMQREQGVRQWEQSRGVGRVWRLRKFWERVSRGEDAMARSVEI</sequence>
<accession>A0A8K0T3J2</accession>
<protein>
    <recommendedName>
        <fullName evidence="2">F-box domain-containing protein</fullName>
    </recommendedName>
</protein>
<evidence type="ECO:0000259" key="2">
    <source>
        <dbReference type="PROSITE" id="PS50181"/>
    </source>
</evidence>
<dbReference type="PROSITE" id="PS50181">
    <property type="entry name" value="FBOX"/>
    <property type="match status" value="1"/>
</dbReference>
<dbReference type="Pfam" id="PF12937">
    <property type="entry name" value="F-box-like"/>
    <property type="match status" value="1"/>
</dbReference>
<keyword evidence="4" id="KW-1185">Reference proteome</keyword>
<evidence type="ECO:0000313" key="3">
    <source>
        <dbReference type="EMBL" id="KAH7347137.1"/>
    </source>
</evidence>
<dbReference type="InterPro" id="IPR001810">
    <property type="entry name" value="F-box_dom"/>
</dbReference>
<dbReference type="Gene3D" id="6.10.140.2040">
    <property type="match status" value="1"/>
</dbReference>
<dbReference type="EMBL" id="JAGPXD010000007">
    <property type="protein sequence ID" value="KAH7347137.1"/>
    <property type="molecule type" value="Genomic_DNA"/>
</dbReference>
<dbReference type="Proteomes" id="UP000813385">
    <property type="component" value="Unassembled WGS sequence"/>
</dbReference>
<dbReference type="InterPro" id="IPR004018">
    <property type="entry name" value="RPEL_repeat"/>
</dbReference>
<keyword evidence="1" id="KW-0677">Repeat</keyword>